<dbReference type="Proteomes" id="UP000051587">
    <property type="component" value="Unassembled WGS sequence"/>
</dbReference>
<dbReference type="EMBL" id="CYSA01000003">
    <property type="protein sequence ID" value="CUH62589.1"/>
    <property type="molecule type" value="Genomic_DNA"/>
</dbReference>
<accession>A0A0P1F4I8</accession>
<evidence type="ECO:0000256" key="1">
    <source>
        <dbReference type="SAM" id="Phobius"/>
    </source>
</evidence>
<organism evidence="2 3">
    <name type="scientific">Thalassovita gelatinovora</name>
    <name type="common">Thalassobius gelatinovorus</name>
    <dbReference type="NCBI Taxonomy" id="53501"/>
    <lineage>
        <taxon>Bacteria</taxon>
        <taxon>Pseudomonadati</taxon>
        <taxon>Pseudomonadota</taxon>
        <taxon>Alphaproteobacteria</taxon>
        <taxon>Rhodobacterales</taxon>
        <taxon>Roseobacteraceae</taxon>
        <taxon>Thalassovita</taxon>
    </lineage>
</organism>
<protein>
    <recommendedName>
        <fullName evidence="4">Glyceraldehyde-3-phosphate dehydrogenase</fullName>
    </recommendedName>
</protein>
<proteinExistence type="predicted"/>
<keyword evidence="1" id="KW-1133">Transmembrane helix</keyword>
<keyword evidence="3" id="KW-1185">Reference proteome</keyword>
<dbReference type="STRING" id="53501.SAMN04488043_10394"/>
<feature type="transmembrane region" description="Helical" evidence="1">
    <location>
        <begin position="6"/>
        <end position="26"/>
    </location>
</feature>
<dbReference type="RefSeq" id="WP_058261000.1">
    <property type="nucleotide sequence ID" value="NZ_CP051181.1"/>
</dbReference>
<gene>
    <name evidence="2" type="ORF">TG4357_00194</name>
</gene>
<dbReference type="AlphaFoldDB" id="A0A0P1F4I8"/>
<reference evidence="2 3" key="1">
    <citation type="submission" date="2015-09" db="EMBL/GenBank/DDBJ databases">
        <authorList>
            <consortium name="Swine Surveillance"/>
        </authorList>
    </citation>
    <scope>NUCLEOTIDE SEQUENCE [LARGE SCALE GENOMIC DNA]</scope>
    <source>
        <strain evidence="2 3">CECT 4357</strain>
    </source>
</reference>
<evidence type="ECO:0000313" key="3">
    <source>
        <dbReference type="Proteomes" id="UP000051587"/>
    </source>
</evidence>
<evidence type="ECO:0000313" key="2">
    <source>
        <dbReference type="EMBL" id="CUH62589.1"/>
    </source>
</evidence>
<keyword evidence="1" id="KW-0812">Transmembrane</keyword>
<evidence type="ECO:0008006" key="4">
    <source>
        <dbReference type="Google" id="ProtNLM"/>
    </source>
</evidence>
<sequence length="47" mass="5135">MTDHIAIGLGILIAALIGGDFVLTGGDNLLFVAKKFADMLEWLAFWR</sequence>
<name>A0A0P1F4I8_THAGE</name>
<keyword evidence="1" id="KW-0472">Membrane</keyword>